<feature type="transmembrane region" description="Helical" evidence="11">
    <location>
        <begin position="685"/>
        <end position="708"/>
    </location>
</feature>
<feature type="chain" id="PRO_5041325055" evidence="12">
    <location>
        <begin position="22"/>
        <end position="866"/>
    </location>
</feature>
<gene>
    <name evidence="13" type="primary">CLDN10_0</name>
    <name evidence="13" type="ORF">N1851_023496</name>
</gene>
<feature type="transmembrane region" description="Helical" evidence="11">
    <location>
        <begin position="323"/>
        <end position="345"/>
    </location>
</feature>
<feature type="transmembrane region" description="Helical" evidence="11">
    <location>
        <begin position="606"/>
        <end position="625"/>
    </location>
</feature>
<dbReference type="GO" id="GO:0005198">
    <property type="term" value="F:structural molecule activity"/>
    <property type="evidence" value="ECO:0007669"/>
    <property type="project" value="InterPro"/>
</dbReference>
<dbReference type="InterPro" id="IPR004031">
    <property type="entry name" value="PMP22/EMP/MP20/Claudin"/>
</dbReference>
<dbReference type="PRINTS" id="PR01383">
    <property type="entry name" value="CLAUDIN10"/>
</dbReference>
<keyword evidence="12" id="KW-0732">Signal</keyword>
<dbReference type="Pfam" id="PF00822">
    <property type="entry name" value="PMP22_Claudin"/>
    <property type="match status" value="3"/>
</dbReference>
<evidence type="ECO:0000256" key="12">
    <source>
        <dbReference type="SAM" id="SignalP"/>
    </source>
</evidence>
<keyword evidence="9 11" id="KW-0472">Membrane</keyword>
<evidence type="ECO:0000256" key="11">
    <source>
        <dbReference type="SAM" id="Phobius"/>
    </source>
</evidence>
<evidence type="ECO:0000256" key="1">
    <source>
        <dbReference type="ARBA" id="ARBA00004435"/>
    </source>
</evidence>
<dbReference type="EMBL" id="JAOPHQ010004326">
    <property type="protein sequence ID" value="KAK0139614.1"/>
    <property type="molecule type" value="Genomic_DNA"/>
</dbReference>
<dbReference type="InterPro" id="IPR003554">
    <property type="entry name" value="Claudin10"/>
</dbReference>
<evidence type="ECO:0000256" key="8">
    <source>
        <dbReference type="ARBA" id="ARBA00022989"/>
    </source>
</evidence>
<feature type="transmembrane region" description="Helical" evidence="11">
    <location>
        <begin position="438"/>
        <end position="462"/>
    </location>
</feature>
<sequence length="866" mass="94226">MSGVQILAFLVGSAGLGATIGATVSNEWRATSRASSVITATWVLQGLWSNCAGNAIGALHCRPHHTVLKLEGLAMSGTVTQIIGFVLSTCGWVLTSSTIATDYWKVSSIAETVITTATFWSNLWKSCVTDSTGVSDCKDFASMLALDGYIQACRGLMIAAVCLGFFGSIFALIGMKCTTIGGTDKSKARIACFAGVTFILSGLCSLTACSLYAHQITAEFFDPMFVAQKYELGAALFIGWGGSVLCLCGGGTLCFSSVGTCTESEQQTGYIYKGAASHSHVSTSHRGPLKPAGQRPRPSPEYSSSSHTRQFDKNAYTTMRKRLIQVFGFLISSLGWLFVLCSMAMDFWRISQIGGQAGSFIIKVAWYWSNLWKDCYTDSTAVTNCRDYPVLWSVATYVQGVRGLLMCGLTLGFFAVVFCFTGMECTYIGGGIKTKDKFVFAGSVFHFVGGLSDIAGYCLYINRVARNAFNINLQPGALRYDLGNPIFLGLVGAFLILLGAILYAITVFRVVWPKRTEVYVNGTRTYMDPRSRGRSLYTGYYRPSGQYRNYSRKSNSSKISNISQTTPEKHWLRRQKHCLHRQFLLLVSVPLSAHRDKQAAMKYRTVVMYMEIGCFTVCVMGWILVCSTMPTEIWTWSEVDSLVLTTSNYFSNLWKDCISDSTGVSDCKGIPSMLALNWDIHMCRALIIISIILAFFGSILMLVGMKCTKIGGSEIANARVTFAAGMNFLISGMCSMVSFSYFGNKIREEFQNQNFRAQKFEIGVGVFIGWAGSTLLVTGGLLISIFAGKEGCQSSSKTKDLPNYGFPEEYKAISAKGTYISSVASEGGRRGKSSLGSSAQSSTQSSASSASTGTRSSKAYSSNAYV</sequence>
<name>A0AA47MG98_MERPO</name>
<dbReference type="Proteomes" id="UP001174136">
    <property type="component" value="Unassembled WGS sequence"/>
</dbReference>
<evidence type="ECO:0000256" key="6">
    <source>
        <dbReference type="ARBA" id="ARBA00022692"/>
    </source>
</evidence>
<feature type="transmembrane region" description="Helical" evidence="11">
    <location>
        <begin position="720"/>
        <end position="742"/>
    </location>
</feature>
<proteinExistence type="inferred from homology"/>
<reference evidence="13" key="1">
    <citation type="journal article" date="2023" name="Front. Mar. Sci.">
        <title>A new Merluccius polli reference genome to investigate the effects of global change in West African waters.</title>
        <authorList>
            <person name="Mateo J.L."/>
            <person name="Blanco-Fernandez C."/>
            <person name="Garcia-Vazquez E."/>
            <person name="Machado-Schiaffino G."/>
        </authorList>
    </citation>
    <scope>NUCLEOTIDE SEQUENCE</scope>
    <source>
        <strain evidence="13">C29</strain>
        <tissue evidence="13">Fin</tissue>
    </source>
</reference>
<evidence type="ECO:0000313" key="14">
    <source>
        <dbReference type="Proteomes" id="UP001174136"/>
    </source>
</evidence>
<evidence type="ECO:0000256" key="4">
    <source>
        <dbReference type="ARBA" id="ARBA00022427"/>
    </source>
</evidence>
<feature type="signal peptide" evidence="12">
    <location>
        <begin position="1"/>
        <end position="21"/>
    </location>
</feature>
<feature type="region of interest" description="Disordered" evidence="10">
    <location>
        <begin position="825"/>
        <end position="866"/>
    </location>
</feature>
<comment type="subcellular location">
    <subcellularLocation>
        <location evidence="1">Cell junction</location>
        <location evidence="1">Tight junction</location>
    </subcellularLocation>
    <subcellularLocation>
        <location evidence="2">Cell membrane</location>
        <topology evidence="2">Multi-pass membrane protein</topology>
    </subcellularLocation>
</comment>
<evidence type="ECO:0000313" key="13">
    <source>
        <dbReference type="EMBL" id="KAK0139614.1"/>
    </source>
</evidence>
<dbReference type="PRINTS" id="PR01077">
    <property type="entry name" value="CLAUDIN"/>
</dbReference>
<keyword evidence="7" id="KW-0965">Cell junction</keyword>
<protein>
    <submittedName>
        <fullName evidence="13">Claudin-10</fullName>
    </submittedName>
</protein>
<evidence type="ECO:0000256" key="3">
    <source>
        <dbReference type="ARBA" id="ARBA00008295"/>
    </source>
</evidence>
<comment type="caution">
    <text evidence="13">The sequence shown here is derived from an EMBL/GenBank/DDBJ whole genome shotgun (WGS) entry which is preliminary data.</text>
</comment>
<keyword evidence="14" id="KW-1185">Reference proteome</keyword>
<dbReference type="PANTHER" id="PTHR12002">
    <property type="entry name" value="CLAUDIN"/>
    <property type="match status" value="1"/>
</dbReference>
<evidence type="ECO:0000256" key="5">
    <source>
        <dbReference type="ARBA" id="ARBA00022475"/>
    </source>
</evidence>
<evidence type="ECO:0000256" key="7">
    <source>
        <dbReference type="ARBA" id="ARBA00022949"/>
    </source>
</evidence>
<feature type="transmembrane region" description="Helical" evidence="11">
    <location>
        <begin position="233"/>
        <end position="255"/>
    </location>
</feature>
<evidence type="ECO:0000256" key="10">
    <source>
        <dbReference type="SAM" id="MobiDB-lite"/>
    </source>
</evidence>
<keyword evidence="8 11" id="KW-1133">Transmembrane helix</keyword>
<feature type="transmembrane region" description="Helical" evidence="11">
    <location>
        <begin position="190"/>
        <end position="213"/>
    </location>
</feature>
<feature type="transmembrane region" description="Helical" evidence="11">
    <location>
        <begin position="156"/>
        <end position="178"/>
    </location>
</feature>
<comment type="similarity">
    <text evidence="3">Belongs to the claudin family.</text>
</comment>
<dbReference type="InterPro" id="IPR017974">
    <property type="entry name" value="Claudin_CS"/>
</dbReference>
<organism evidence="13 14">
    <name type="scientific">Merluccius polli</name>
    <name type="common">Benguela hake</name>
    <name type="synonym">Merluccius cadenati</name>
    <dbReference type="NCBI Taxonomy" id="89951"/>
    <lineage>
        <taxon>Eukaryota</taxon>
        <taxon>Metazoa</taxon>
        <taxon>Chordata</taxon>
        <taxon>Craniata</taxon>
        <taxon>Vertebrata</taxon>
        <taxon>Euteleostomi</taxon>
        <taxon>Actinopterygii</taxon>
        <taxon>Neopterygii</taxon>
        <taxon>Teleostei</taxon>
        <taxon>Neoteleostei</taxon>
        <taxon>Acanthomorphata</taxon>
        <taxon>Zeiogadaria</taxon>
        <taxon>Gadariae</taxon>
        <taxon>Gadiformes</taxon>
        <taxon>Gadoidei</taxon>
        <taxon>Merlucciidae</taxon>
        <taxon>Merluccius</taxon>
    </lineage>
</organism>
<evidence type="ECO:0000256" key="9">
    <source>
        <dbReference type="ARBA" id="ARBA00023136"/>
    </source>
</evidence>
<evidence type="ECO:0000256" key="2">
    <source>
        <dbReference type="ARBA" id="ARBA00004651"/>
    </source>
</evidence>
<accession>A0AA47MG98</accession>
<feature type="transmembrane region" description="Helical" evidence="11">
    <location>
        <begin position="482"/>
        <end position="505"/>
    </location>
</feature>
<feature type="transmembrane region" description="Helical" evidence="11">
    <location>
        <begin position="762"/>
        <end position="787"/>
    </location>
</feature>
<feature type="transmembrane region" description="Helical" evidence="11">
    <location>
        <begin position="403"/>
        <end position="426"/>
    </location>
</feature>
<keyword evidence="6 11" id="KW-0812">Transmembrane</keyword>
<dbReference type="FunFam" id="1.20.140.150:FF:000001">
    <property type="entry name" value="Claudin"/>
    <property type="match status" value="1"/>
</dbReference>
<keyword evidence="5" id="KW-1003">Cell membrane</keyword>
<dbReference type="GO" id="GO:0005886">
    <property type="term" value="C:plasma membrane"/>
    <property type="evidence" value="ECO:0007669"/>
    <property type="project" value="UniProtKB-SubCell"/>
</dbReference>
<dbReference type="Gene3D" id="1.20.140.150">
    <property type="match status" value="4"/>
</dbReference>
<feature type="compositionally biased region" description="Low complexity" evidence="10">
    <location>
        <begin position="833"/>
        <end position="858"/>
    </location>
</feature>
<keyword evidence="4" id="KW-0796">Tight junction</keyword>
<dbReference type="InterPro" id="IPR006187">
    <property type="entry name" value="Claudin"/>
</dbReference>
<dbReference type="GO" id="GO:0005923">
    <property type="term" value="C:bicellular tight junction"/>
    <property type="evidence" value="ECO:0007669"/>
    <property type="project" value="UniProtKB-SubCell"/>
</dbReference>
<dbReference type="PROSITE" id="PS01346">
    <property type="entry name" value="CLAUDIN"/>
    <property type="match status" value="4"/>
</dbReference>
<dbReference type="AlphaFoldDB" id="A0AA47MG98"/>
<feature type="region of interest" description="Disordered" evidence="10">
    <location>
        <begin position="281"/>
        <end position="309"/>
    </location>
</feature>